<evidence type="ECO:0000313" key="3">
    <source>
        <dbReference type="EMBL" id="CAD7587409.1"/>
    </source>
</evidence>
<evidence type="ECO:0000256" key="2">
    <source>
        <dbReference type="SAM" id="Phobius"/>
    </source>
</evidence>
<sequence>MQIARMGNPEVNHTFGPLDGSLYATISKKQQLQQEAQEREERNAREAARDSGGGAGAVIGSPHTVSMDSGISSAGNGLLHQASKAHTTSSNNTSNSSTSPPLNGGTHHRPQPSPSTSVTTPLSPEESHRALDELLNDMLQTVENIPDLPPSTSTSPFGGRSYSRQQHHDNSTLDDLEQNSNIQYSASDVTGYHHYQVPPAPRSASLPVTTNSSQKEKQQQLNNGYAAGDILSATGDADILSYIDDVTVGTEEGDIPYHARQDSQPFTYGVIPIPGSHHHQPQQSSSTAVASSAPSMLQMHPGLSSPSLVRKASFKGTTSVTSTPVRHSPPRDFVDGELSPPSRDYHLNNGSGSLSPRSPEFHDGVSSAACQANLSKLSITFLGIDPLIVYVTFCISSNFLSYRRRSILVRSDSDVSHTGYPWSAAIPPPLPHNTVSSAETLCSTANPQT</sequence>
<dbReference type="EMBL" id="OE839487">
    <property type="protein sequence ID" value="CAD7587409.1"/>
    <property type="molecule type" value="Genomic_DNA"/>
</dbReference>
<evidence type="ECO:0008006" key="4">
    <source>
        <dbReference type="Google" id="ProtNLM"/>
    </source>
</evidence>
<feature type="region of interest" description="Disordered" evidence="1">
    <location>
        <begin position="315"/>
        <end position="360"/>
    </location>
</feature>
<feature type="region of interest" description="Disordered" evidence="1">
    <location>
        <begin position="192"/>
        <end position="220"/>
    </location>
</feature>
<feature type="compositionally biased region" description="Low complexity" evidence="1">
    <location>
        <begin position="281"/>
        <end position="295"/>
    </location>
</feature>
<reference evidence="3" key="1">
    <citation type="submission" date="2020-11" db="EMBL/GenBank/DDBJ databases">
        <authorList>
            <person name="Tran Van P."/>
        </authorList>
    </citation>
    <scope>NUCLEOTIDE SEQUENCE</scope>
</reference>
<keyword evidence="2" id="KW-0812">Transmembrane</keyword>
<keyword evidence="2" id="KW-0472">Membrane</keyword>
<accession>A0A7R9JQE7</accession>
<feature type="compositionally biased region" description="Polar residues" evidence="1">
    <location>
        <begin position="206"/>
        <end position="220"/>
    </location>
</feature>
<feature type="compositionally biased region" description="Low complexity" evidence="1">
    <location>
        <begin position="114"/>
        <end position="124"/>
    </location>
</feature>
<organism evidence="3">
    <name type="scientific">Timema genevievae</name>
    <name type="common">Walking stick</name>
    <dbReference type="NCBI Taxonomy" id="629358"/>
    <lineage>
        <taxon>Eukaryota</taxon>
        <taxon>Metazoa</taxon>
        <taxon>Ecdysozoa</taxon>
        <taxon>Arthropoda</taxon>
        <taxon>Hexapoda</taxon>
        <taxon>Insecta</taxon>
        <taxon>Pterygota</taxon>
        <taxon>Neoptera</taxon>
        <taxon>Polyneoptera</taxon>
        <taxon>Phasmatodea</taxon>
        <taxon>Timematodea</taxon>
        <taxon>Timematoidea</taxon>
        <taxon>Timematidae</taxon>
        <taxon>Timema</taxon>
    </lineage>
</organism>
<gene>
    <name evidence="3" type="ORF">TGEB3V08_LOCUS1611</name>
</gene>
<protein>
    <recommendedName>
        <fullName evidence="4">Tensin</fullName>
    </recommendedName>
</protein>
<feature type="compositionally biased region" description="Polar residues" evidence="1">
    <location>
        <begin position="63"/>
        <end position="75"/>
    </location>
</feature>
<feature type="compositionally biased region" description="Low complexity" evidence="1">
    <location>
        <begin position="87"/>
        <end position="99"/>
    </location>
</feature>
<feature type="region of interest" description="Disordered" evidence="1">
    <location>
        <begin position="1"/>
        <end position="126"/>
    </location>
</feature>
<feature type="compositionally biased region" description="Basic and acidic residues" evidence="1">
    <location>
        <begin position="36"/>
        <end position="49"/>
    </location>
</feature>
<proteinExistence type="predicted"/>
<feature type="transmembrane region" description="Helical" evidence="2">
    <location>
        <begin position="377"/>
        <end position="400"/>
    </location>
</feature>
<feature type="region of interest" description="Disordered" evidence="1">
    <location>
        <begin position="144"/>
        <end position="176"/>
    </location>
</feature>
<name>A0A7R9JQE7_TIMGE</name>
<feature type="region of interest" description="Disordered" evidence="1">
    <location>
        <begin position="273"/>
        <end position="302"/>
    </location>
</feature>
<feature type="compositionally biased region" description="Polar residues" evidence="1">
    <location>
        <begin position="315"/>
        <end position="325"/>
    </location>
</feature>
<keyword evidence="2" id="KW-1133">Transmembrane helix</keyword>
<evidence type="ECO:0000256" key="1">
    <source>
        <dbReference type="SAM" id="MobiDB-lite"/>
    </source>
</evidence>
<dbReference type="AlphaFoldDB" id="A0A7R9JQE7"/>